<feature type="chain" id="PRO_5034202170" description="VCBS repeat-containing protein" evidence="1">
    <location>
        <begin position="25"/>
        <end position="169"/>
    </location>
</feature>
<evidence type="ECO:0008006" key="4">
    <source>
        <dbReference type="Google" id="ProtNLM"/>
    </source>
</evidence>
<organism evidence="2 3">
    <name type="scientific">Colletotrichum sojae</name>
    <dbReference type="NCBI Taxonomy" id="2175907"/>
    <lineage>
        <taxon>Eukaryota</taxon>
        <taxon>Fungi</taxon>
        <taxon>Dikarya</taxon>
        <taxon>Ascomycota</taxon>
        <taxon>Pezizomycotina</taxon>
        <taxon>Sordariomycetes</taxon>
        <taxon>Hypocreomycetidae</taxon>
        <taxon>Glomerellales</taxon>
        <taxon>Glomerellaceae</taxon>
        <taxon>Colletotrichum</taxon>
        <taxon>Colletotrichum orchidearum species complex</taxon>
    </lineage>
</organism>
<gene>
    <name evidence="2" type="ORF">CSOJ01_08589</name>
</gene>
<protein>
    <recommendedName>
        <fullName evidence="4">VCBS repeat-containing protein</fullName>
    </recommendedName>
</protein>
<dbReference type="InterPro" id="IPR028994">
    <property type="entry name" value="Integrin_alpha_N"/>
</dbReference>
<feature type="signal peptide" evidence="1">
    <location>
        <begin position="1"/>
        <end position="24"/>
    </location>
</feature>
<dbReference type="AlphaFoldDB" id="A0A8H6J585"/>
<keyword evidence="3" id="KW-1185">Reference proteome</keyword>
<dbReference type="Proteomes" id="UP000652219">
    <property type="component" value="Unassembled WGS sequence"/>
</dbReference>
<comment type="caution">
    <text evidence="2">The sequence shown here is derived from an EMBL/GenBank/DDBJ whole genome shotgun (WGS) entry which is preliminary data.</text>
</comment>
<evidence type="ECO:0000256" key="1">
    <source>
        <dbReference type="SAM" id="SignalP"/>
    </source>
</evidence>
<reference evidence="2 3" key="1">
    <citation type="journal article" date="2020" name="Phytopathology">
        <title>Genome Sequence Resources of Colletotrichum truncatum, C. plurivorum, C. musicola, and C. sojae: Four Species Pathogenic to Soybean (Glycine max).</title>
        <authorList>
            <person name="Rogerio F."/>
            <person name="Boufleur T.R."/>
            <person name="Ciampi-Guillardi M."/>
            <person name="Sukno S.A."/>
            <person name="Thon M.R."/>
            <person name="Massola Junior N.S."/>
            <person name="Baroncelli R."/>
        </authorList>
    </citation>
    <scope>NUCLEOTIDE SEQUENCE [LARGE SCALE GENOMIC DNA]</scope>
    <source>
        <strain evidence="2 3">LFN0009</strain>
    </source>
</reference>
<keyword evidence="1" id="KW-0732">Signal</keyword>
<evidence type="ECO:0000313" key="3">
    <source>
        <dbReference type="Proteomes" id="UP000652219"/>
    </source>
</evidence>
<evidence type="ECO:0000313" key="2">
    <source>
        <dbReference type="EMBL" id="KAF6806774.1"/>
    </source>
</evidence>
<accession>A0A8H6J585</accession>
<name>A0A8H6J585_9PEZI</name>
<dbReference type="EMBL" id="WIGN01000151">
    <property type="protein sequence ID" value="KAF6806774.1"/>
    <property type="molecule type" value="Genomic_DNA"/>
</dbReference>
<proteinExistence type="predicted"/>
<dbReference type="SUPFAM" id="SSF69318">
    <property type="entry name" value="Integrin alpha N-terminal domain"/>
    <property type="match status" value="1"/>
</dbReference>
<sequence>MIHICWLSIFHLADILFFTAFRDGKDDYIVVDPKTGKLSVWKNMGEDKNTPEGWKWKFIEIDASGFGPGKNVRIADIDGDGISSTAGLPCDDYIFLNKKGGTKIYRNMYQAETPVWKPLPEADSEGISQRPEEILFQDTNQDGKADYVWTRAHDGAVFVWLNNYPNQPA</sequence>